<evidence type="ECO:0000256" key="10">
    <source>
        <dbReference type="NCBIfam" id="TIGR00215"/>
    </source>
</evidence>
<evidence type="ECO:0000256" key="9">
    <source>
        <dbReference type="ARBA" id="ARBA00048975"/>
    </source>
</evidence>
<keyword evidence="12" id="KW-1185">Reference proteome</keyword>
<dbReference type="InterPro" id="IPR003835">
    <property type="entry name" value="Glyco_trans_19"/>
</dbReference>
<dbReference type="GO" id="GO:0005543">
    <property type="term" value="F:phospholipid binding"/>
    <property type="evidence" value="ECO:0007669"/>
    <property type="project" value="TreeGrafter"/>
</dbReference>
<keyword evidence="5" id="KW-0441">Lipid A biosynthesis</keyword>
<keyword evidence="6 11" id="KW-0328">Glycosyltransferase</keyword>
<keyword evidence="7 11" id="KW-0808">Transferase</keyword>
<dbReference type="EMBL" id="JACHID010000010">
    <property type="protein sequence ID" value="MBB5022366.1"/>
    <property type="molecule type" value="Genomic_DNA"/>
</dbReference>
<dbReference type="AlphaFoldDB" id="A0A7W8DHA8"/>
<evidence type="ECO:0000256" key="2">
    <source>
        <dbReference type="ARBA" id="ARBA00012687"/>
    </source>
</evidence>
<evidence type="ECO:0000313" key="12">
    <source>
        <dbReference type="Proteomes" id="UP000528322"/>
    </source>
</evidence>
<comment type="function">
    <text evidence="1">Condensation of UDP-2,3-diacylglucosamine and 2,3-diacylglucosamine-1-phosphate to form lipid A disaccharide, a precursor of lipid A, a phosphorylated glycolipid that anchors the lipopolysaccharide to the outer membrane of the cell.</text>
</comment>
<evidence type="ECO:0000313" key="11">
    <source>
        <dbReference type="EMBL" id="MBB5022366.1"/>
    </source>
</evidence>
<gene>
    <name evidence="11" type="ORF">HNR37_001701</name>
</gene>
<evidence type="ECO:0000256" key="5">
    <source>
        <dbReference type="ARBA" id="ARBA00022556"/>
    </source>
</evidence>
<evidence type="ECO:0000256" key="8">
    <source>
        <dbReference type="ARBA" id="ARBA00023098"/>
    </source>
</evidence>
<dbReference type="PANTHER" id="PTHR30372">
    <property type="entry name" value="LIPID-A-DISACCHARIDE SYNTHASE"/>
    <property type="match status" value="1"/>
</dbReference>
<evidence type="ECO:0000256" key="4">
    <source>
        <dbReference type="ARBA" id="ARBA00022516"/>
    </source>
</evidence>
<dbReference type="Proteomes" id="UP000528322">
    <property type="component" value="Unassembled WGS sequence"/>
</dbReference>
<dbReference type="Pfam" id="PF02684">
    <property type="entry name" value="LpxB"/>
    <property type="match status" value="1"/>
</dbReference>
<accession>A0A7W8DHA8</accession>
<organism evidence="11 12">
    <name type="scientific">Desulfurispira natronophila</name>
    <dbReference type="NCBI Taxonomy" id="682562"/>
    <lineage>
        <taxon>Bacteria</taxon>
        <taxon>Pseudomonadati</taxon>
        <taxon>Chrysiogenota</taxon>
        <taxon>Chrysiogenia</taxon>
        <taxon>Chrysiogenales</taxon>
        <taxon>Chrysiogenaceae</taxon>
        <taxon>Desulfurispira</taxon>
    </lineage>
</organism>
<dbReference type="PANTHER" id="PTHR30372:SF4">
    <property type="entry name" value="LIPID-A-DISACCHARIDE SYNTHASE, MITOCHONDRIAL-RELATED"/>
    <property type="match status" value="1"/>
</dbReference>
<dbReference type="RefSeq" id="WP_183732754.1">
    <property type="nucleotide sequence ID" value="NZ_JACHID010000010.1"/>
</dbReference>
<evidence type="ECO:0000256" key="3">
    <source>
        <dbReference type="ARBA" id="ARBA00020902"/>
    </source>
</evidence>
<comment type="caution">
    <text evidence="11">The sequence shown here is derived from an EMBL/GenBank/DDBJ whole genome shotgun (WGS) entry which is preliminary data.</text>
</comment>
<name>A0A7W8DHA8_9BACT</name>
<keyword evidence="8" id="KW-0443">Lipid metabolism</keyword>
<dbReference type="SUPFAM" id="SSF53756">
    <property type="entry name" value="UDP-Glycosyltransferase/glycogen phosphorylase"/>
    <property type="match status" value="1"/>
</dbReference>
<evidence type="ECO:0000256" key="7">
    <source>
        <dbReference type="ARBA" id="ARBA00022679"/>
    </source>
</evidence>
<comment type="catalytic activity">
    <reaction evidence="9">
        <text>a lipid X + a UDP-2-N,3-O-bis[(3R)-3-hydroxyacyl]-alpha-D-glucosamine = a lipid A disaccharide + UDP + H(+)</text>
        <dbReference type="Rhea" id="RHEA:67828"/>
        <dbReference type="ChEBI" id="CHEBI:15378"/>
        <dbReference type="ChEBI" id="CHEBI:58223"/>
        <dbReference type="ChEBI" id="CHEBI:137748"/>
        <dbReference type="ChEBI" id="CHEBI:176338"/>
        <dbReference type="ChEBI" id="CHEBI:176343"/>
        <dbReference type="EC" id="2.4.1.182"/>
    </reaction>
</comment>
<dbReference type="EC" id="2.4.1.182" evidence="2 10"/>
<proteinExistence type="predicted"/>
<dbReference type="NCBIfam" id="TIGR00215">
    <property type="entry name" value="lpxB"/>
    <property type="match status" value="1"/>
</dbReference>
<evidence type="ECO:0000256" key="1">
    <source>
        <dbReference type="ARBA" id="ARBA00002056"/>
    </source>
</evidence>
<protein>
    <recommendedName>
        <fullName evidence="3 10">Lipid-A-disaccharide synthase</fullName>
        <ecNumber evidence="2 10">2.4.1.182</ecNumber>
    </recommendedName>
</protein>
<sequence>MKLLVSALEPSANVHLERLLGQLGSVEIEGIFSGSLGTPLYDSKDFSIMGFADAIAKLPLARLAVRDMVERAPHCDAVLMIDSSGFHITLAKAIKRQHPHAKIIYYILPQVWAWRPSRIPLVESTTDIQACILPFEKSVWSSAIYVGHPLMEEISTFKEAATTERTVAFLPGSRRGEISRLMPVYREVAAKLSDRKLLVIPPHFDKADIQRLYGDISGFEISRSTHEALHQSRFAWICSGTATLEAALIGTPFALAYQAKPIDYWIARRFVKLPYVGLSNVILSYAGREPVHLEYIQKEVTPENLLQAMSDTDPTRFLERSRELRQLLSTPSDQSLPQVVAAAVTESASRKIAANNSQ</sequence>
<dbReference type="GO" id="GO:0016020">
    <property type="term" value="C:membrane"/>
    <property type="evidence" value="ECO:0007669"/>
    <property type="project" value="GOC"/>
</dbReference>
<dbReference type="GO" id="GO:0008915">
    <property type="term" value="F:lipid-A-disaccharide synthase activity"/>
    <property type="evidence" value="ECO:0007669"/>
    <property type="project" value="UniProtKB-UniRule"/>
</dbReference>
<evidence type="ECO:0000256" key="6">
    <source>
        <dbReference type="ARBA" id="ARBA00022676"/>
    </source>
</evidence>
<dbReference type="GO" id="GO:0009245">
    <property type="term" value="P:lipid A biosynthetic process"/>
    <property type="evidence" value="ECO:0007669"/>
    <property type="project" value="UniProtKB-UniRule"/>
</dbReference>
<keyword evidence="4" id="KW-0444">Lipid biosynthesis</keyword>
<reference evidence="11 12" key="1">
    <citation type="submission" date="2020-08" db="EMBL/GenBank/DDBJ databases">
        <title>Genomic Encyclopedia of Type Strains, Phase IV (KMG-IV): sequencing the most valuable type-strain genomes for metagenomic binning, comparative biology and taxonomic classification.</title>
        <authorList>
            <person name="Goeker M."/>
        </authorList>
    </citation>
    <scope>NUCLEOTIDE SEQUENCE [LARGE SCALE GENOMIC DNA]</scope>
    <source>
        <strain evidence="11 12">DSM 22071</strain>
    </source>
</reference>